<dbReference type="AlphaFoldDB" id="A0A0V1GHI2"/>
<comment type="caution">
    <text evidence="2">The sequence shown here is derived from an EMBL/GenBank/DDBJ whole genome shotgun (WGS) entry which is preliminary data.</text>
</comment>
<protein>
    <submittedName>
        <fullName evidence="2">Uncharacterized protein</fullName>
    </submittedName>
</protein>
<evidence type="ECO:0000313" key="3">
    <source>
        <dbReference type="Proteomes" id="UP000054826"/>
    </source>
</evidence>
<gene>
    <name evidence="2" type="ORF">T4C_10044</name>
</gene>
<sequence>MAPVVSIHDRSNSAELTTPYSTKPVHRCNQYGENGGVVS</sequence>
<evidence type="ECO:0000313" key="2">
    <source>
        <dbReference type="EMBL" id="KRY97606.1"/>
    </source>
</evidence>
<dbReference type="EMBL" id="JYDV01002540">
    <property type="protein sequence ID" value="KRY97606.1"/>
    <property type="molecule type" value="Genomic_DNA"/>
</dbReference>
<name>A0A0V1GHI2_TRIPS</name>
<organism evidence="2 3">
    <name type="scientific">Trichinella pseudospiralis</name>
    <name type="common">Parasitic roundworm</name>
    <dbReference type="NCBI Taxonomy" id="6337"/>
    <lineage>
        <taxon>Eukaryota</taxon>
        <taxon>Metazoa</taxon>
        <taxon>Ecdysozoa</taxon>
        <taxon>Nematoda</taxon>
        <taxon>Enoplea</taxon>
        <taxon>Dorylaimia</taxon>
        <taxon>Trichinellida</taxon>
        <taxon>Trichinellidae</taxon>
        <taxon>Trichinella</taxon>
    </lineage>
</organism>
<feature type="region of interest" description="Disordered" evidence="1">
    <location>
        <begin position="1"/>
        <end position="39"/>
    </location>
</feature>
<reference evidence="2 3" key="1">
    <citation type="submission" date="2015-01" db="EMBL/GenBank/DDBJ databases">
        <title>Evolution of Trichinella species and genotypes.</title>
        <authorList>
            <person name="Korhonen P.K."/>
            <person name="Edoardo P."/>
            <person name="Giuseppe L.R."/>
            <person name="Gasser R.B."/>
        </authorList>
    </citation>
    <scope>NUCLEOTIDE SEQUENCE [LARGE SCALE GENOMIC DNA]</scope>
    <source>
        <strain evidence="2">ISS176</strain>
    </source>
</reference>
<dbReference type="Proteomes" id="UP000054826">
    <property type="component" value="Unassembled WGS sequence"/>
</dbReference>
<accession>A0A0V1GHI2</accession>
<proteinExistence type="predicted"/>
<evidence type="ECO:0000256" key="1">
    <source>
        <dbReference type="SAM" id="MobiDB-lite"/>
    </source>
</evidence>